<dbReference type="EMBL" id="BJND01000111">
    <property type="protein sequence ID" value="GEC10458.1"/>
    <property type="molecule type" value="Genomic_DNA"/>
</dbReference>
<name>A0A4Y3VW38_9ACTN</name>
<feature type="region of interest" description="Disordered" evidence="1">
    <location>
        <begin position="70"/>
        <end position="90"/>
    </location>
</feature>
<feature type="compositionally biased region" description="Low complexity" evidence="1">
    <location>
        <begin position="72"/>
        <end position="90"/>
    </location>
</feature>
<evidence type="ECO:0000256" key="1">
    <source>
        <dbReference type="SAM" id="MobiDB-lite"/>
    </source>
</evidence>
<proteinExistence type="predicted"/>
<gene>
    <name evidence="2" type="ORF">SSP24_81130</name>
</gene>
<reference evidence="2 3" key="1">
    <citation type="submission" date="2019-06" db="EMBL/GenBank/DDBJ databases">
        <title>Whole genome shotgun sequence of Streptomyces spinoverrucosus NBRC 14228.</title>
        <authorList>
            <person name="Hosoyama A."/>
            <person name="Uohara A."/>
            <person name="Ohji S."/>
            <person name="Ichikawa N."/>
        </authorList>
    </citation>
    <scope>NUCLEOTIDE SEQUENCE [LARGE SCALE GENOMIC DNA]</scope>
    <source>
        <strain evidence="2 3">NBRC 14228</strain>
    </source>
</reference>
<protein>
    <submittedName>
        <fullName evidence="2">Uncharacterized protein</fullName>
    </submittedName>
</protein>
<organism evidence="2 3">
    <name type="scientific">Streptomyces spinoverrucosus</name>
    <dbReference type="NCBI Taxonomy" id="284043"/>
    <lineage>
        <taxon>Bacteria</taxon>
        <taxon>Bacillati</taxon>
        <taxon>Actinomycetota</taxon>
        <taxon>Actinomycetes</taxon>
        <taxon>Kitasatosporales</taxon>
        <taxon>Streptomycetaceae</taxon>
        <taxon>Streptomyces</taxon>
    </lineage>
</organism>
<comment type="caution">
    <text evidence="2">The sequence shown here is derived from an EMBL/GenBank/DDBJ whole genome shotgun (WGS) entry which is preliminary data.</text>
</comment>
<keyword evidence="3" id="KW-1185">Reference proteome</keyword>
<evidence type="ECO:0000313" key="3">
    <source>
        <dbReference type="Proteomes" id="UP000317881"/>
    </source>
</evidence>
<dbReference type="AlphaFoldDB" id="A0A4Y3VW38"/>
<dbReference type="Proteomes" id="UP000317881">
    <property type="component" value="Unassembled WGS sequence"/>
</dbReference>
<evidence type="ECO:0000313" key="2">
    <source>
        <dbReference type="EMBL" id="GEC10458.1"/>
    </source>
</evidence>
<sequence>MDGFGAVDLNAEVVHAGRLARGAFDQDELERGIGDGEVGLAVAEFGGPGAEQLAVEGHGRVEIWDTEGQLYAGHGAPPAGKGGLAAQQPPEETVAPMPICRVAGAAQPPPSRGERPHRCCRARLCARRTPS</sequence>
<accession>A0A4Y3VW38</accession>